<name>X1GN44_9ZZZZ</name>
<protein>
    <submittedName>
        <fullName evidence="1">Uncharacterized protein</fullName>
    </submittedName>
</protein>
<dbReference type="EMBL" id="BARU01008581">
    <property type="protein sequence ID" value="GAH43019.1"/>
    <property type="molecule type" value="Genomic_DNA"/>
</dbReference>
<organism evidence="1">
    <name type="scientific">marine sediment metagenome</name>
    <dbReference type="NCBI Taxonomy" id="412755"/>
    <lineage>
        <taxon>unclassified sequences</taxon>
        <taxon>metagenomes</taxon>
        <taxon>ecological metagenomes</taxon>
    </lineage>
</organism>
<reference evidence="1" key="1">
    <citation type="journal article" date="2014" name="Front. Microbiol.">
        <title>High frequency of phylogenetically diverse reductive dehalogenase-homologous genes in deep subseafloor sedimentary metagenomes.</title>
        <authorList>
            <person name="Kawai M."/>
            <person name="Futagami T."/>
            <person name="Toyoda A."/>
            <person name="Takaki Y."/>
            <person name="Nishi S."/>
            <person name="Hori S."/>
            <person name="Arai W."/>
            <person name="Tsubouchi T."/>
            <person name="Morono Y."/>
            <person name="Uchiyama I."/>
            <person name="Ito T."/>
            <person name="Fujiyama A."/>
            <person name="Inagaki F."/>
            <person name="Takami H."/>
        </authorList>
    </citation>
    <scope>NUCLEOTIDE SEQUENCE</scope>
    <source>
        <strain evidence="1">Expedition CK06-06</strain>
    </source>
</reference>
<proteinExistence type="predicted"/>
<dbReference type="AlphaFoldDB" id="X1GN44"/>
<gene>
    <name evidence="1" type="ORF">S03H2_16750</name>
</gene>
<comment type="caution">
    <text evidence="1">The sequence shown here is derived from an EMBL/GenBank/DDBJ whole genome shotgun (WGS) entry which is preliminary data.</text>
</comment>
<evidence type="ECO:0000313" key="1">
    <source>
        <dbReference type="EMBL" id="GAH43019.1"/>
    </source>
</evidence>
<feature type="non-terminal residue" evidence="1">
    <location>
        <position position="339"/>
    </location>
</feature>
<sequence length="339" mass="36600">MVRFASRATASCAIALALLFTASAVQAQSGLSAIWAVDDGEKIFRDDLSNPLKLAGESNSVWDGATVRLFAARNEIVAFQLILEAGPGGVLDADVAVSSLSNGIDTIPGSHPLPQPNNYVGIGVELFTEYYLNVTQYSYNDPGWGGFYTTAAANPQITGWIPDALIPFSAAQGKGGAPFDIGASLNQGVWVDIYVGKGMSPGVYTGTIQITVGESPAAEIPLELEVLDLTLPDKNHYRSMVFYSDYCIRPRHNLSWGSELWEMLLHYHRMAHRHRIELIGSGSWDELTYLGTTLTGEAFTPANGYEGPGEGMGNSLFSVHTYGWSFGDTEPEYRANSDA</sequence>
<accession>X1GN44</accession>